<organism evidence="1">
    <name type="scientific">marine sediment metagenome</name>
    <dbReference type="NCBI Taxonomy" id="412755"/>
    <lineage>
        <taxon>unclassified sequences</taxon>
        <taxon>metagenomes</taxon>
        <taxon>ecological metagenomes</taxon>
    </lineage>
</organism>
<gene>
    <name evidence="1" type="ORF">S01H1_39009</name>
</gene>
<name>X0UUM6_9ZZZZ</name>
<dbReference type="SUPFAM" id="SSF48452">
    <property type="entry name" value="TPR-like"/>
    <property type="match status" value="1"/>
</dbReference>
<dbReference type="AlphaFoldDB" id="X0UUM6"/>
<accession>X0UUM6</accession>
<comment type="caution">
    <text evidence="1">The sequence shown here is derived from an EMBL/GenBank/DDBJ whole genome shotgun (WGS) entry which is preliminary data.</text>
</comment>
<dbReference type="EMBL" id="BARS01024578">
    <property type="protein sequence ID" value="GAG09554.1"/>
    <property type="molecule type" value="Genomic_DNA"/>
</dbReference>
<protein>
    <recommendedName>
        <fullName evidence="2">MalT-like TPR region domain-containing protein</fullName>
    </recommendedName>
</protein>
<dbReference type="InterPro" id="IPR011990">
    <property type="entry name" value="TPR-like_helical_dom_sf"/>
</dbReference>
<evidence type="ECO:0008006" key="2">
    <source>
        <dbReference type="Google" id="ProtNLM"/>
    </source>
</evidence>
<sequence>HLNLTADILRISNKNELALEVIMNSIQLDSRNICSYIIQSSILKSMKNFDAAEKSINVAIALLRKKKMLNQIFQPYNTNDNLISLSYKLKQKIRIMRSKT</sequence>
<reference evidence="1" key="1">
    <citation type="journal article" date="2014" name="Front. Microbiol.">
        <title>High frequency of phylogenetically diverse reductive dehalogenase-homologous genes in deep subseafloor sedimentary metagenomes.</title>
        <authorList>
            <person name="Kawai M."/>
            <person name="Futagami T."/>
            <person name="Toyoda A."/>
            <person name="Takaki Y."/>
            <person name="Nishi S."/>
            <person name="Hori S."/>
            <person name="Arai W."/>
            <person name="Tsubouchi T."/>
            <person name="Morono Y."/>
            <person name="Uchiyama I."/>
            <person name="Ito T."/>
            <person name="Fujiyama A."/>
            <person name="Inagaki F."/>
            <person name="Takami H."/>
        </authorList>
    </citation>
    <scope>NUCLEOTIDE SEQUENCE</scope>
    <source>
        <strain evidence="1">Expedition CK06-06</strain>
    </source>
</reference>
<proteinExistence type="predicted"/>
<feature type="non-terminal residue" evidence="1">
    <location>
        <position position="1"/>
    </location>
</feature>
<evidence type="ECO:0000313" key="1">
    <source>
        <dbReference type="EMBL" id="GAG09554.1"/>
    </source>
</evidence>